<evidence type="ECO:0008006" key="4">
    <source>
        <dbReference type="Google" id="ProtNLM"/>
    </source>
</evidence>
<dbReference type="InterPro" id="IPR032809">
    <property type="entry name" value="Put_HupE_UreJ"/>
</dbReference>
<keyword evidence="1" id="KW-1133">Transmembrane helix</keyword>
<dbReference type="Pfam" id="PF13795">
    <property type="entry name" value="HupE_UreJ_2"/>
    <property type="match status" value="1"/>
</dbReference>
<dbReference type="RefSeq" id="WP_338397177.1">
    <property type="nucleotide sequence ID" value="NZ_AP025292.1"/>
</dbReference>
<feature type="transmembrane region" description="Helical" evidence="1">
    <location>
        <begin position="101"/>
        <end position="124"/>
    </location>
</feature>
<evidence type="ECO:0000256" key="1">
    <source>
        <dbReference type="SAM" id="Phobius"/>
    </source>
</evidence>
<keyword evidence="3" id="KW-1185">Reference proteome</keyword>
<reference evidence="2 3" key="1">
    <citation type="submission" date="2021-12" db="EMBL/GenBank/DDBJ databases">
        <title>Genome sequencing of bacteria with rrn-lacking chromosome and rrn-plasmid.</title>
        <authorList>
            <person name="Anda M."/>
            <person name="Iwasaki W."/>
        </authorList>
    </citation>
    <scope>NUCLEOTIDE SEQUENCE [LARGE SCALE GENOMIC DNA]</scope>
    <source>
        <strain evidence="2 3">NBRC 101262</strain>
    </source>
</reference>
<keyword evidence="1" id="KW-0472">Membrane</keyword>
<proteinExistence type="predicted"/>
<organism evidence="2 3">
    <name type="scientific">Persicobacter psychrovividus</name>
    <dbReference type="NCBI Taxonomy" id="387638"/>
    <lineage>
        <taxon>Bacteria</taxon>
        <taxon>Pseudomonadati</taxon>
        <taxon>Bacteroidota</taxon>
        <taxon>Cytophagia</taxon>
        <taxon>Cytophagales</taxon>
        <taxon>Persicobacteraceae</taxon>
        <taxon>Persicobacter</taxon>
    </lineage>
</organism>
<accession>A0ABN6LA90</accession>
<sequence>MSTFHVFFEMGMRHILDWNGYDHLLFVIALCLSFSVSSWKKIIGLLSAFTIGHSLSLALSTLHIIRVNSDIVEFLIPLTIFLTGLHHLIRGKKTSQKNSYWYGYGIVIAFGLIHGMGFSSYLSALLGRSESIITPLLAFNLGLEVGQIVIVLAYFALFYLLNTIINHLQTYWKPAWTFIILAVSASLMYHARFW</sequence>
<dbReference type="EMBL" id="AP025292">
    <property type="protein sequence ID" value="BDD00138.1"/>
    <property type="molecule type" value="Genomic_DNA"/>
</dbReference>
<feature type="transmembrane region" description="Helical" evidence="1">
    <location>
        <begin position="43"/>
        <end position="65"/>
    </location>
</feature>
<dbReference type="Proteomes" id="UP001354989">
    <property type="component" value="Chromosome"/>
</dbReference>
<protein>
    <recommendedName>
        <fullName evidence="4">HupE / UreJ protein</fullName>
    </recommendedName>
</protein>
<keyword evidence="1" id="KW-0812">Transmembrane</keyword>
<feature type="transmembrane region" description="Helical" evidence="1">
    <location>
        <begin position="173"/>
        <end position="191"/>
    </location>
</feature>
<feature type="transmembrane region" description="Helical" evidence="1">
    <location>
        <begin position="20"/>
        <end position="36"/>
    </location>
</feature>
<feature type="transmembrane region" description="Helical" evidence="1">
    <location>
        <begin position="136"/>
        <end position="161"/>
    </location>
</feature>
<evidence type="ECO:0000313" key="2">
    <source>
        <dbReference type="EMBL" id="BDD00138.1"/>
    </source>
</evidence>
<name>A0ABN6LA90_9BACT</name>
<evidence type="ECO:0000313" key="3">
    <source>
        <dbReference type="Proteomes" id="UP001354989"/>
    </source>
</evidence>
<gene>
    <name evidence="2" type="ORF">PEPS_24180</name>
</gene>
<feature type="transmembrane region" description="Helical" evidence="1">
    <location>
        <begin position="71"/>
        <end position="89"/>
    </location>
</feature>